<dbReference type="OrthoDB" id="10255570at2759"/>
<feature type="domain" description="Phospholipid/glycerol acyltransferase" evidence="8">
    <location>
        <begin position="133"/>
        <end position="262"/>
    </location>
</feature>
<comment type="similarity">
    <text evidence="2 6">Belongs to the GPAT/DAPAT family.</text>
</comment>
<evidence type="ECO:0000256" key="1">
    <source>
        <dbReference type="ARBA" id="ARBA00004184"/>
    </source>
</evidence>
<dbReference type="Pfam" id="PF19277">
    <property type="entry name" value="GPAT_C"/>
    <property type="match status" value="1"/>
</dbReference>
<dbReference type="GO" id="GO:0016287">
    <property type="term" value="F:glycerone-phosphate O-acyltransferase activity"/>
    <property type="evidence" value="ECO:0007669"/>
    <property type="project" value="TreeGrafter"/>
</dbReference>
<evidence type="ECO:0000256" key="4">
    <source>
        <dbReference type="ARBA" id="ARBA00023136"/>
    </source>
</evidence>
<proteinExistence type="inferred from homology"/>
<accession>A0A835CM18</accession>
<evidence type="ECO:0000256" key="2">
    <source>
        <dbReference type="ARBA" id="ARBA00007937"/>
    </source>
</evidence>
<feature type="transmembrane region" description="Helical" evidence="7">
    <location>
        <begin position="711"/>
        <end position="731"/>
    </location>
</feature>
<dbReference type="SUPFAM" id="SSF69593">
    <property type="entry name" value="Glycerol-3-phosphate (1)-acyltransferase"/>
    <property type="match status" value="1"/>
</dbReference>
<evidence type="ECO:0000256" key="5">
    <source>
        <dbReference type="ARBA" id="ARBA00023315"/>
    </source>
</evidence>
<dbReference type="GO" id="GO:0008611">
    <property type="term" value="P:ether lipid biosynthetic process"/>
    <property type="evidence" value="ECO:0007669"/>
    <property type="project" value="TreeGrafter"/>
</dbReference>
<sequence length="741" mass="84925">MGDYGEFVDLLVDRRKGSDFLWASRQMNPVASHRLPPELNYNRNQAIEATLSNPKVLLTIKTLAAVKNIDKNDVLKEAREMLEEMASKAHLPTVRWIGLLTVKVLKRILMSFRVNQNYLLSIRDKMKNSDIQYVYVPSHRSYLDFVLMSYILFSYDMCLPNIASGMDFYRMQVVGELLRKTGAFYMRRTFSTDQLYKELFKAYVASLVEHSDRAIEFFIEGTRSRSQKSITPKYGLLAMILDAVFQGHVPDIHFVPISISYDRVLEESLFTHELIGIPKPPETTTGLFRSLSFLRDQGAHGHIHFNISKPISARQFMSPSIRKMSALSPTEKLPTNAVKQLAYEIIESHKKNTVFMPFNLIAVLYNDRVHSCPNKPYTFESLLTDYCWLKNIMKVSFGAIVCSNVTNNSSISDKDDICESLKIHKNLLTFDNNDNCIVLQSTYRDMKTVKRHNVKGHNLDERTMRISVSAINLSIYVNPTMAVFTKPSIAAISITTSGQSYETAQKQYIQLRKLLSCEFALPCDDDYKTIVNEWEKEIKFLINEQCFYFDKNNQIYYGNNNKLRLLLCNLISPFVSGVYVTASVLIQWDNETMDEPVEKKILKECQKYAEWNLFQDDSLVRHPYTLSLDIYTSSLVSLSALGAISSSSSEKPPVYTVNEENLSQIINDLKVILSSNQQLGSFLEIIPKLNQQENTLQAKLCYQGCYQKFTGVIYIHCVICALLIIVFGILVKGIDNIWNRQ</sequence>
<keyword evidence="7" id="KW-1133">Transmembrane helix</keyword>
<keyword evidence="10" id="KW-1185">Reference proteome</keyword>
<dbReference type="PANTHER" id="PTHR12563">
    <property type="entry name" value="GLYCEROL-3-PHOSPHATE ACYLTRANSFERASE"/>
    <property type="match status" value="1"/>
</dbReference>
<evidence type="ECO:0000256" key="3">
    <source>
        <dbReference type="ARBA" id="ARBA00022679"/>
    </source>
</evidence>
<keyword evidence="5 6" id="KW-0012">Acyltransferase</keyword>
<dbReference type="InterPro" id="IPR022284">
    <property type="entry name" value="GPAT/DHAPAT"/>
</dbReference>
<dbReference type="AlphaFoldDB" id="A0A835CM18"/>
<evidence type="ECO:0000313" key="9">
    <source>
        <dbReference type="EMBL" id="KAF7989384.1"/>
    </source>
</evidence>
<dbReference type="GO" id="GO:0006631">
    <property type="term" value="P:fatty acid metabolic process"/>
    <property type="evidence" value="ECO:0007669"/>
    <property type="project" value="TreeGrafter"/>
</dbReference>
<dbReference type="GO" id="GO:0019432">
    <property type="term" value="P:triglyceride biosynthetic process"/>
    <property type="evidence" value="ECO:0007669"/>
    <property type="project" value="TreeGrafter"/>
</dbReference>
<comment type="caution">
    <text evidence="9">The sequence shown here is derived from an EMBL/GenBank/DDBJ whole genome shotgun (WGS) entry which is preliminary data.</text>
</comment>
<dbReference type="GO" id="GO:0005778">
    <property type="term" value="C:peroxisomal membrane"/>
    <property type="evidence" value="ECO:0007669"/>
    <property type="project" value="TreeGrafter"/>
</dbReference>
<dbReference type="InterPro" id="IPR002123">
    <property type="entry name" value="Plipid/glycerol_acylTrfase"/>
</dbReference>
<comment type="subcellular location">
    <subcellularLocation>
        <location evidence="1">Endomembrane system</location>
        <topology evidence="1">Peripheral membrane protein</topology>
    </subcellularLocation>
</comment>
<evidence type="ECO:0000256" key="7">
    <source>
        <dbReference type="SAM" id="Phobius"/>
    </source>
</evidence>
<dbReference type="Pfam" id="PF01553">
    <property type="entry name" value="Acyltransferase"/>
    <property type="match status" value="1"/>
</dbReference>
<keyword evidence="7" id="KW-0812">Transmembrane</keyword>
<reference evidence="9 10" key="1">
    <citation type="submission" date="2020-08" db="EMBL/GenBank/DDBJ databases">
        <title>Aphidius gifuensis genome sequencing and assembly.</title>
        <authorList>
            <person name="Du Z."/>
        </authorList>
    </citation>
    <scope>NUCLEOTIDE SEQUENCE [LARGE SCALE GENOMIC DNA]</scope>
    <source>
        <strain evidence="9">YNYX2018</strain>
        <tissue evidence="9">Adults</tissue>
    </source>
</reference>
<gene>
    <name evidence="9" type="ORF">HCN44_008058</name>
</gene>
<dbReference type="InterPro" id="IPR045520">
    <property type="entry name" value="GPAT/DHAPAT_C"/>
</dbReference>
<keyword evidence="3 6" id="KW-0808">Transferase</keyword>
<evidence type="ECO:0000256" key="6">
    <source>
        <dbReference type="PIRNR" id="PIRNR000437"/>
    </source>
</evidence>
<protein>
    <recommendedName>
        <fullName evidence="8">Phospholipid/glycerol acyltransferase domain-containing protein</fullName>
    </recommendedName>
</protein>
<keyword evidence="4 7" id="KW-0472">Membrane</keyword>
<dbReference type="SMART" id="SM00563">
    <property type="entry name" value="PlsC"/>
    <property type="match status" value="1"/>
</dbReference>
<dbReference type="EMBL" id="JACMRX010000005">
    <property type="protein sequence ID" value="KAF7989384.1"/>
    <property type="molecule type" value="Genomic_DNA"/>
</dbReference>
<dbReference type="GO" id="GO:0031966">
    <property type="term" value="C:mitochondrial membrane"/>
    <property type="evidence" value="ECO:0007669"/>
    <property type="project" value="TreeGrafter"/>
</dbReference>
<dbReference type="GO" id="GO:0004366">
    <property type="term" value="F:glycerol-3-phosphate O-acyltransferase activity"/>
    <property type="evidence" value="ECO:0007669"/>
    <property type="project" value="TreeGrafter"/>
</dbReference>
<dbReference type="InterPro" id="IPR041728">
    <property type="entry name" value="GPAT/DHAPAT_LPLAT"/>
</dbReference>
<evidence type="ECO:0000259" key="8">
    <source>
        <dbReference type="SMART" id="SM00563"/>
    </source>
</evidence>
<dbReference type="Proteomes" id="UP000639338">
    <property type="component" value="Unassembled WGS sequence"/>
</dbReference>
<dbReference type="PIRSF" id="PIRSF000437">
    <property type="entry name" value="GPAT_DHAPAT"/>
    <property type="match status" value="1"/>
</dbReference>
<organism evidence="9 10">
    <name type="scientific">Aphidius gifuensis</name>
    <name type="common">Parasitoid wasp</name>
    <dbReference type="NCBI Taxonomy" id="684658"/>
    <lineage>
        <taxon>Eukaryota</taxon>
        <taxon>Metazoa</taxon>
        <taxon>Ecdysozoa</taxon>
        <taxon>Arthropoda</taxon>
        <taxon>Hexapoda</taxon>
        <taxon>Insecta</taxon>
        <taxon>Pterygota</taxon>
        <taxon>Neoptera</taxon>
        <taxon>Endopterygota</taxon>
        <taxon>Hymenoptera</taxon>
        <taxon>Apocrita</taxon>
        <taxon>Ichneumonoidea</taxon>
        <taxon>Braconidae</taxon>
        <taxon>Aphidiinae</taxon>
        <taxon>Aphidius</taxon>
    </lineage>
</organism>
<evidence type="ECO:0000313" key="10">
    <source>
        <dbReference type="Proteomes" id="UP000639338"/>
    </source>
</evidence>
<dbReference type="GO" id="GO:0008654">
    <property type="term" value="P:phospholipid biosynthetic process"/>
    <property type="evidence" value="ECO:0007669"/>
    <property type="project" value="TreeGrafter"/>
</dbReference>
<name>A0A835CM18_APHGI</name>
<dbReference type="GO" id="GO:0012505">
    <property type="term" value="C:endomembrane system"/>
    <property type="evidence" value="ECO:0007669"/>
    <property type="project" value="UniProtKB-SubCell"/>
</dbReference>
<dbReference type="CDD" id="cd07993">
    <property type="entry name" value="LPLAT_DHAPAT-like"/>
    <property type="match status" value="1"/>
</dbReference>
<dbReference type="PANTHER" id="PTHR12563:SF17">
    <property type="entry name" value="DIHYDROXYACETONE PHOSPHATE ACYLTRANSFERASE"/>
    <property type="match status" value="1"/>
</dbReference>